<reference evidence="3 4" key="1">
    <citation type="journal article" date="2007" name="Nature">
        <title>Genome of the marsupial Monodelphis domestica reveals innovation in non-coding sequences.</title>
        <authorList>
            <person name="Mikkelsen T.S."/>
            <person name="Wakefield M.J."/>
            <person name="Aken B."/>
            <person name="Amemiya C.T."/>
            <person name="Chang J.L."/>
            <person name="Duke S."/>
            <person name="Garber M."/>
            <person name="Gentles A.J."/>
            <person name="Goodstadt L."/>
            <person name="Heger A."/>
            <person name="Jurka J."/>
            <person name="Kamal M."/>
            <person name="Mauceli E."/>
            <person name="Searle S.M."/>
            <person name="Sharpe T."/>
            <person name="Baker M.L."/>
            <person name="Batzer M.A."/>
            <person name="Benos P.V."/>
            <person name="Belov K."/>
            <person name="Clamp M."/>
            <person name="Cook A."/>
            <person name="Cuff J."/>
            <person name="Das R."/>
            <person name="Davidow L."/>
            <person name="Deakin J.E."/>
            <person name="Fazzari M.J."/>
            <person name="Glass J.L."/>
            <person name="Grabherr M."/>
            <person name="Greally J.M."/>
            <person name="Gu W."/>
            <person name="Hore T.A."/>
            <person name="Huttley G.A."/>
            <person name="Kleber M."/>
            <person name="Jirtle R.L."/>
            <person name="Koina E."/>
            <person name="Lee J.T."/>
            <person name="Mahony S."/>
            <person name="Marra M.A."/>
            <person name="Miller R.D."/>
            <person name="Nicholls R.D."/>
            <person name="Oda M."/>
            <person name="Papenfuss A.T."/>
            <person name="Parra Z.E."/>
            <person name="Pollock D.D."/>
            <person name="Ray D.A."/>
            <person name="Schein J.E."/>
            <person name="Speed T.P."/>
            <person name="Thompson K."/>
            <person name="VandeBerg J.L."/>
            <person name="Wade C.M."/>
            <person name="Walker J.A."/>
            <person name="Waters P.D."/>
            <person name="Webber C."/>
            <person name="Weidman J.R."/>
            <person name="Xie X."/>
            <person name="Zody M.C."/>
            <person name="Baldwin J."/>
            <person name="Abdouelleil A."/>
            <person name="Abdulkadir J."/>
            <person name="Abebe A."/>
            <person name="Abera B."/>
            <person name="Abreu J."/>
            <person name="Acer S.C."/>
            <person name="Aftuck L."/>
            <person name="Alexander A."/>
            <person name="An P."/>
            <person name="Anderson E."/>
            <person name="Anderson S."/>
            <person name="Arachi H."/>
            <person name="Azer M."/>
            <person name="Bachantsang P."/>
            <person name="Barry A."/>
            <person name="Bayul T."/>
            <person name="Berlin A."/>
            <person name="Bessette D."/>
            <person name="Bloom T."/>
            <person name="Bloom T."/>
            <person name="Boguslavskiy L."/>
            <person name="Bonnet C."/>
            <person name="Boukhgalter B."/>
            <person name="Bourzgui I."/>
            <person name="Brown A."/>
            <person name="Cahill P."/>
            <person name="Channer S."/>
            <person name="Cheshatsang Y."/>
            <person name="Chuda L."/>
            <person name="Citroen M."/>
            <person name="Collymore A."/>
            <person name="Cooke P."/>
            <person name="Costello M."/>
            <person name="D'Aco K."/>
            <person name="Daza R."/>
            <person name="De Haan G."/>
            <person name="DeGray S."/>
            <person name="DeMaso C."/>
            <person name="Dhargay N."/>
            <person name="Dooley K."/>
            <person name="Dooley E."/>
            <person name="Doricent M."/>
            <person name="Dorje P."/>
            <person name="Dorjee K."/>
            <person name="Dupes A."/>
            <person name="Elong R."/>
            <person name="Falk J."/>
            <person name="Farina A."/>
            <person name="Faro S."/>
            <person name="Ferguson D."/>
            <person name="Fisher S."/>
            <person name="Foley C.D."/>
            <person name="Franke A."/>
            <person name="Friedrich D."/>
            <person name="Gadbois L."/>
            <person name="Gearin G."/>
            <person name="Gearin C.R."/>
            <person name="Giannoukos G."/>
            <person name="Goode T."/>
            <person name="Graham J."/>
            <person name="Grandbois E."/>
            <person name="Grewal S."/>
            <person name="Gyaltsen K."/>
            <person name="Hafez N."/>
            <person name="Hagos B."/>
            <person name="Hall J."/>
            <person name="Henson C."/>
            <person name="Hollinger A."/>
            <person name="Honan T."/>
            <person name="Huard M.D."/>
            <person name="Hughes L."/>
            <person name="Hurhula B."/>
            <person name="Husby M.E."/>
            <person name="Kamat A."/>
            <person name="Kanga B."/>
            <person name="Kashin S."/>
            <person name="Khazanovich D."/>
            <person name="Kisner P."/>
            <person name="Lance K."/>
            <person name="Lara M."/>
            <person name="Lee W."/>
            <person name="Lennon N."/>
            <person name="Letendre F."/>
            <person name="LeVine R."/>
            <person name="Lipovsky A."/>
            <person name="Liu X."/>
            <person name="Liu J."/>
            <person name="Liu S."/>
            <person name="Lokyitsang T."/>
            <person name="Lokyitsang Y."/>
            <person name="Lubonja R."/>
            <person name="Lui A."/>
            <person name="MacDonald P."/>
            <person name="Magnisalis V."/>
            <person name="Maru K."/>
            <person name="Matthews C."/>
            <person name="McCusker W."/>
            <person name="McDonough S."/>
            <person name="Mehta T."/>
            <person name="Meldrim J."/>
            <person name="Meneus L."/>
            <person name="Mihai O."/>
            <person name="Mihalev A."/>
            <person name="Mihova T."/>
            <person name="Mittelman R."/>
            <person name="Mlenga V."/>
            <person name="Montmayeur A."/>
            <person name="Mulrain L."/>
            <person name="Navidi A."/>
            <person name="Naylor J."/>
            <person name="Negash T."/>
            <person name="Nguyen T."/>
            <person name="Nguyen N."/>
            <person name="Nicol R."/>
            <person name="Norbu C."/>
            <person name="Norbu N."/>
            <person name="Novod N."/>
            <person name="O'Neill B."/>
            <person name="Osman S."/>
            <person name="Markiewicz E."/>
            <person name="Oyono O.L."/>
            <person name="Patti C."/>
            <person name="Phunkhang P."/>
            <person name="Pierre F."/>
            <person name="Priest M."/>
            <person name="Raghuraman S."/>
            <person name="Rege F."/>
            <person name="Reyes R."/>
            <person name="Rise C."/>
            <person name="Rogov P."/>
            <person name="Ross K."/>
            <person name="Ryan E."/>
            <person name="Settipalli S."/>
            <person name="Shea T."/>
            <person name="Sherpa N."/>
            <person name="Shi L."/>
            <person name="Shih D."/>
            <person name="Sparrow T."/>
            <person name="Spaulding J."/>
            <person name="Stalker J."/>
            <person name="Stange-Thomann N."/>
            <person name="Stavropoulos S."/>
            <person name="Stone C."/>
            <person name="Strader C."/>
            <person name="Tesfaye S."/>
            <person name="Thomson T."/>
            <person name="Thoulutsang Y."/>
            <person name="Thoulutsang D."/>
            <person name="Topham K."/>
            <person name="Topping I."/>
            <person name="Tsamla T."/>
            <person name="Vassiliev H."/>
            <person name="Vo A."/>
            <person name="Wangchuk T."/>
            <person name="Wangdi T."/>
            <person name="Weiand M."/>
            <person name="Wilkinson J."/>
            <person name="Wilson A."/>
            <person name="Yadav S."/>
            <person name="Young G."/>
            <person name="Yu Q."/>
            <person name="Zembek L."/>
            <person name="Zhong D."/>
            <person name="Zimmer A."/>
            <person name="Zwirko Z."/>
            <person name="Jaffe D.B."/>
            <person name="Alvarez P."/>
            <person name="Brockman W."/>
            <person name="Butler J."/>
            <person name="Chin C."/>
            <person name="Gnerre S."/>
            <person name="MacCallum I."/>
            <person name="Graves J.A."/>
            <person name="Ponting C.P."/>
            <person name="Breen M."/>
            <person name="Samollow P.B."/>
            <person name="Lander E.S."/>
            <person name="Lindblad-Toh K."/>
        </authorList>
    </citation>
    <scope>NUCLEOTIDE SEQUENCE [LARGE SCALE GENOMIC DNA]</scope>
</reference>
<organism evidence="3 4">
    <name type="scientific">Monodelphis domestica</name>
    <name type="common">Gray short-tailed opossum</name>
    <dbReference type="NCBI Taxonomy" id="13616"/>
    <lineage>
        <taxon>Eukaryota</taxon>
        <taxon>Metazoa</taxon>
        <taxon>Chordata</taxon>
        <taxon>Craniata</taxon>
        <taxon>Vertebrata</taxon>
        <taxon>Euteleostomi</taxon>
        <taxon>Mammalia</taxon>
        <taxon>Metatheria</taxon>
        <taxon>Didelphimorphia</taxon>
        <taxon>Didelphidae</taxon>
        <taxon>Monodelphis</taxon>
    </lineage>
</organism>
<dbReference type="InParanoid" id="A0A5F8H413"/>
<feature type="signal peptide" evidence="2">
    <location>
        <begin position="1"/>
        <end position="30"/>
    </location>
</feature>
<keyword evidence="1" id="KW-1133">Transmembrane helix</keyword>
<keyword evidence="1" id="KW-0812">Transmembrane</keyword>
<keyword evidence="2" id="KW-0732">Signal</keyword>
<reference evidence="3" key="2">
    <citation type="submission" date="2025-08" db="UniProtKB">
        <authorList>
            <consortium name="Ensembl"/>
        </authorList>
    </citation>
    <scope>IDENTIFICATION</scope>
</reference>
<dbReference type="Ensembl" id="ENSMODT00000072487.1">
    <property type="protein sequence ID" value="ENSMODP00000054603.1"/>
    <property type="gene ID" value="ENSMODG00000040901.1"/>
</dbReference>
<dbReference type="Bgee" id="ENSMODG00000040901">
    <property type="expression patterns" value="Expressed in liver and 1 other cell type or tissue"/>
</dbReference>
<feature type="chain" id="PRO_5023924197" evidence="2">
    <location>
        <begin position="31"/>
        <end position="90"/>
    </location>
</feature>
<keyword evidence="1" id="KW-0472">Membrane</keyword>
<evidence type="ECO:0000256" key="2">
    <source>
        <dbReference type="SAM" id="SignalP"/>
    </source>
</evidence>
<keyword evidence="4" id="KW-1185">Reference proteome</keyword>
<sequence length="90" mass="9985">MDGHWQPGRFGLLLLLDLGLGGLFSEQVEAQKSVGTPPERNQPYPLLHGQNLVLMRSIFSIVLVTILMAMSTSPFAIANWTTRKSCEDDK</sequence>
<reference evidence="3" key="3">
    <citation type="submission" date="2025-09" db="UniProtKB">
        <authorList>
            <consortium name="Ensembl"/>
        </authorList>
    </citation>
    <scope>IDENTIFICATION</scope>
</reference>
<accession>A0A5F8H413</accession>
<dbReference type="AlphaFoldDB" id="A0A5F8H413"/>
<feature type="transmembrane region" description="Helical" evidence="1">
    <location>
        <begin position="54"/>
        <end position="77"/>
    </location>
</feature>
<dbReference type="Proteomes" id="UP000002280">
    <property type="component" value="Chromosome 4"/>
</dbReference>
<evidence type="ECO:0000313" key="3">
    <source>
        <dbReference type="Ensembl" id="ENSMODP00000054603.1"/>
    </source>
</evidence>
<name>A0A5F8H413_MONDO</name>
<evidence type="ECO:0000256" key="1">
    <source>
        <dbReference type="SAM" id="Phobius"/>
    </source>
</evidence>
<proteinExistence type="predicted"/>
<protein>
    <submittedName>
        <fullName evidence="3">Uncharacterized protein</fullName>
    </submittedName>
</protein>
<evidence type="ECO:0000313" key="4">
    <source>
        <dbReference type="Proteomes" id="UP000002280"/>
    </source>
</evidence>